<evidence type="ECO:0000256" key="10">
    <source>
        <dbReference type="ARBA" id="ARBA00023157"/>
    </source>
</evidence>
<keyword evidence="3" id="KW-0732">Signal</keyword>
<accession>A0A7M7J3G1</accession>
<keyword evidence="5" id="KW-0130">Cell adhesion</keyword>
<feature type="domain" description="Fibronectin type-III" evidence="16">
    <location>
        <begin position="968"/>
        <end position="1070"/>
    </location>
</feature>
<dbReference type="SMART" id="SM00406">
    <property type="entry name" value="IGv"/>
    <property type="match status" value="3"/>
</dbReference>
<dbReference type="OrthoDB" id="5969272at2759"/>
<evidence type="ECO:0000256" key="5">
    <source>
        <dbReference type="ARBA" id="ARBA00022889"/>
    </source>
</evidence>
<feature type="domain" description="Ig-like" evidence="15">
    <location>
        <begin position="58"/>
        <end position="156"/>
    </location>
</feature>
<feature type="domain" description="Ig-like" evidence="15">
    <location>
        <begin position="389"/>
        <end position="475"/>
    </location>
</feature>
<keyword evidence="4" id="KW-0677">Repeat</keyword>
<dbReference type="Pfam" id="PF13927">
    <property type="entry name" value="Ig_3"/>
    <property type="match status" value="3"/>
</dbReference>
<sequence>MPNFAHKCQKERQQLLQRKGEGGRQEQYSSTMWTCYIVTVVLLFFAQPTSTEELRRLPLYFLNEPPSSVQFSNAAGVVVTCNAGGSPQPSIVWHKSDGEVISESSSDGLRYVRSDGSLVFRPFDAKNIRPEVHSTVYRCVAHNEHGTLGSRDVRIEAVVDVLPGSEVSVSEVSAVPLGGTAVLRCISNTPVRDSLVIVYAWQTDDGFSLSTSDSPAASVSSNAVISGQQQSKYITSHNGRVLLVKSVTLHDEKRRFRCSIYNKLTGRKVNSVNWAKIAIVNDVVKDSPARMLECVPRITLTEGETLRLSCAASGHPSPTYRWFRVAPHSAQQNAVIPQPLRAAASEQPLLRQLLIINKMTLADSASYICVANNSYGEDNCHTQVVVTAPLDAVMLPRLLSVRSGDDATVNCTYRGGPVAQVFWTKDQRPLITDHRVRLLGRLVLHISAFRRSDQGVYQCYVSGNNDNSLRSDSAQGYAYLKVQEVAPVLSDTFSASVRKQGERLSLRCVATGSPLPQVSWLLDGQPVSESGSTQQGDFVQPDGFAVVSFVNISALRVTDGGDYSCRASNDVGTVEHTARIDVAGPPFIRAMRNLTAITGSDFRLHCPVSGYPIEAVHLEKEGRTIRVGSRHRMTKPGQLLIQDVRREDQGVYRCVVQGAQGEVFTRDVYVHVVVPPKLAPFAFPSRMQAGHRATVTCAIVEGDSPIIISWQKNGRPLLNHKGIQTLPLSDFVSTLMIDHVERTHSGNFTCIATNRAAVTNYTAPLIVLAPPSWSIKPEDKTVIVGSAVRFDCRADGEPQPIIRWKVAKGDDFHPIVSSPRIHVLENGSLTILSVERADQGQYVCEASNGVGTSATTALALAVKAKPRVSGVPSVVKLKKDSQAQIQCEAIGDSPLELIWSFNGTLIRPEHDVRIRMDDQMMATDKLVSTLQIDQVRSSDSGVIECTVTNPYGRESIHTRLVVQDKPSPPTKLRIIETTSTSITLQWETPPDGNSPIKSYVITYRQQADSSTPEESILSQHRASFVSDDGSQSATMKNLLPRTTYQISVAASNDIGTSHTSDTLNVTTKVDPPQKPPRDIEVLPVSSSKLRVRWRRPLDPPSVPIGGYYIGYRANQESVFAYATHSLLNLAPRDVEEFFVTGLKKRANYCVIAQAYNEQGNGPSSKETCATTFEYDPPESPRLKLISSTATSLHISWEARPSDKVQGFIAHYKHGNGGFVEERLSRQLSSKLLSGLQCGTTYTVYLTAYNDVGHSEPSEFLEAATNGKPPVAPAVEALVADVNQTALKLSLSAWREAGCPILFYEVRYRPRDSQGDWIVYSNHIPREQQTVYIAELTPSSWYDLSVWGYSEAGHSEAAYLVGTLTPDGRRPPPPPQRINTDTATQHRGHLQGIQGGAWMVPLICVVAAIVVIIGVISVLVLSTRKRDQRLQELYNQTDPGNSMTLKTYPSMGQMGGGAMMGTIARHNAGTMASCKTLSACSKQCNGSTMGPAFYYPANYSATVRGEGQLYPNPTANGEDDRQHTYEDPCKLKEQQMRAAAAAAENAQTLKRKVQMDSAAFEGGKHRMQYSDNSNTLEEHSPPFLGSGGQRMCGQGSMDEFEEMSDFGENKQACYTSYGYKVPRPYPSTINEESSVYSDCTYRSS</sequence>
<dbReference type="PANTHER" id="PTHR10075:SF100">
    <property type="entry name" value="FASCICLIN-2"/>
    <property type="match status" value="1"/>
</dbReference>
<dbReference type="GO" id="GO:0030424">
    <property type="term" value="C:axon"/>
    <property type="evidence" value="ECO:0007669"/>
    <property type="project" value="TreeGrafter"/>
</dbReference>
<dbReference type="Pfam" id="PF00041">
    <property type="entry name" value="fn3"/>
    <property type="match status" value="3"/>
</dbReference>
<dbReference type="GO" id="GO:0005886">
    <property type="term" value="C:plasma membrane"/>
    <property type="evidence" value="ECO:0007669"/>
    <property type="project" value="TreeGrafter"/>
</dbReference>
<evidence type="ECO:0000256" key="2">
    <source>
        <dbReference type="ARBA" id="ARBA00022692"/>
    </source>
</evidence>
<dbReference type="InParanoid" id="A0A7M7J3G1"/>
<dbReference type="SMART" id="SM00060">
    <property type="entry name" value="FN3"/>
    <property type="match status" value="4"/>
</dbReference>
<dbReference type="InterPro" id="IPR003961">
    <property type="entry name" value="FN3_dom"/>
</dbReference>
<evidence type="ECO:0000256" key="11">
    <source>
        <dbReference type="ARBA" id="ARBA00023319"/>
    </source>
</evidence>
<dbReference type="GeneID" id="111243847"/>
<feature type="domain" description="Fibronectin type-III" evidence="16">
    <location>
        <begin position="1271"/>
        <end position="1367"/>
    </location>
</feature>
<keyword evidence="9 14" id="KW-0472">Membrane</keyword>
<evidence type="ECO:0000256" key="9">
    <source>
        <dbReference type="ARBA" id="ARBA00023136"/>
    </source>
</evidence>
<feature type="domain" description="Ig-like" evidence="15">
    <location>
        <begin position="866"/>
        <end position="963"/>
    </location>
</feature>
<dbReference type="InterPro" id="IPR013783">
    <property type="entry name" value="Ig-like_fold"/>
</dbReference>
<keyword evidence="8" id="KW-0770">Synapse</keyword>
<name>A0A7M7J3G1_VARDE</name>
<dbReference type="FunFam" id="2.60.40.10:FF:000104">
    <property type="entry name" value="Down syndrome cell adhesion molecule b"/>
    <property type="match status" value="1"/>
</dbReference>
<dbReference type="GO" id="GO:0045202">
    <property type="term" value="C:synapse"/>
    <property type="evidence" value="ECO:0007669"/>
    <property type="project" value="UniProtKB-SubCell"/>
</dbReference>
<dbReference type="Gene3D" id="2.60.40.10">
    <property type="entry name" value="Immunoglobulins"/>
    <property type="match status" value="13"/>
</dbReference>
<evidence type="ECO:0000256" key="8">
    <source>
        <dbReference type="ARBA" id="ARBA00023018"/>
    </source>
</evidence>
<evidence type="ECO:0008006" key="19">
    <source>
        <dbReference type="Google" id="ProtNLM"/>
    </source>
</evidence>
<dbReference type="PROSITE" id="PS50853">
    <property type="entry name" value="FN3"/>
    <property type="match status" value="4"/>
</dbReference>
<dbReference type="InterPro" id="IPR013098">
    <property type="entry name" value="Ig_I-set"/>
</dbReference>
<evidence type="ECO:0000256" key="12">
    <source>
        <dbReference type="ARBA" id="ARBA00034103"/>
    </source>
</evidence>
<dbReference type="SMART" id="SM00408">
    <property type="entry name" value="IGc2"/>
    <property type="match status" value="8"/>
</dbReference>
<dbReference type="PROSITE" id="PS50835">
    <property type="entry name" value="IG_LIKE"/>
    <property type="match status" value="9"/>
</dbReference>
<dbReference type="CDD" id="cd00096">
    <property type="entry name" value="Ig"/>
    <property type="match status" value="1"/>
</dbReference>
<dbReference type="Pfam" id="PF25059">
    <property type="entry name" value="FN3_DSCAM-DSCAML_C"/>
    <property type="match status" value="1"/>
</dbReference>
<feature type="domain" description="Ig-like" evidence="15">
    <location>
        <begin position="163"/>
        <end position="270"/>
    </location>
</feature>
<feature type="region of interest" description="Disordered" evidence="13">
    <location>
        <begin position="1059"/>
        <end position="1079"/>
    </location>
</feature>
<dbReference type="GO" id="GO:0007411">
    <property type="term" value="P:axon guidance"/>
    <property type="evidence" value="ECO:0007669"/>
    <property type="project" value="TreeGrafter"/>
</dbReference>
<dbReference type="Pfam" id="PF07679">
    <property type="entry name" value="I-set"/>
    <property type="match status" value="5"/>
</dbReference>
<dbReference type="InterPro" id="IPR036116">
    <property type="entry name" value="FN3_sf"/>
</dbReference>
<dbReference type="PANTHER" id="PTHR10075">
    <property type="entry name" value="BASIGIN RELATED"/>
    <property type="match status" value="1"/>
</dbReference>
<evidence type="ECO:0000313" key="18">
    <source>
        <dbReference type="Proteomes" id="UP000594260"/>
    </source>
</evidence>
<evidence type="ECO:0000256" key="4">
    <source>
        <dbReference type="ARBA" id="ARBA00022737"/>
    </source>
</evidence>
<dbReference type="InterPro" id="IPR003599">
    <property type="entry name" value="Ig_sub"/>
</dbReference>
<keyword evidence="11" id="KW-0393">Immunoglobulin domain</keyword>
<dbReference type="OMA" id="HANTSAC"/>
<proteinExistence type="predicted"/>
<dbReference type="FunFam" id="2.60.40.10:FF:000333">
    <property type="entry name" value="Down syndrome cell adhesion molecule"/>
    <property type="match status" value="1"/>
</dbReference>
<dbReference type="SUPFAM" id="SSF48726">
    <property type="entry name" value="Immunoglobulin"/>
    <property type="match status" value="8"/>
</dbReference>
<dbReference type="GO" id="GO:0070593">
    <property type="term" value="P:dendrite self-avoidance"/>
    <property type="evidence" value="ECO:0007669"/>
    <property type="project" value="TreeGrafter"/>
</dbReference>
<feature type="domain" description="Ig-like" evidence="15">
    <location>
        <begin position="487"/>
        <end position="581"/>
    </location>
</feature>
<dbReference type="SUPFAM" id="SSF49265">
    <property type="entry name" value="Fibronectin type III"/>
    <property type="match status" value="2"/>
</dbReference>
<evidence type="ECO:0000256" key="13">
    <source>
        <dbReference type="SAM" id="MobiDB-lite"/>
    </source>
</evidence>
<dbReference type="InterPro" id="IPR013106">
    <property type="entry name" value="Ig_V-set"/>
</dbReference>
<dbReference type="FunFam" id="2.60.40.10:FF:000017">
    <property type="entry name" value="Down syndrome cell adhesion molecule b"/>
    <property type="match status" value="1"/>
</dbReference>
<evidence type="ECO:0000256" key="1">
    <source>
        <dbReference type="ARBA" id="ARBA00004479"/>
    </source>
</evidence>
<feature type="domain" description="Fibronectin type-III" evidence="16">
    <location>
        <begin position="1176"/>
        <end position="1269"/>
    </location>
</feature>
<keyword evidence="6" id="KW-0524">Neurogenesis</keyword>
<evidence type="ECO:0000259" key="15">
    <source>
        <dbReference type="PROSITE" id="PS50835"/>
    </source>
</evidence>
<keyword evidence="7 14" id="KW-1133">Transmembrane helix</keyword>
<organism evidence="17 18">
    <name type="scientific">Varroa destructor</name>
    <name type="common">Honeybee mite</name>
    <dbReference type="NCBI Taxonomy" id="109461"/>
    <lineage>
        <taxon>Eukaryota</taxon>
        <taxon>Metazoa</taxon>
        <taxon>Ecdysozoa</taxon>
        <taxon>Arthropoda</taxon>
        <taxon>Chelicerata</taxon>
        <taxon>Arachnida</taxon>
        <taxon>Acari</taxon>
        <taxon>Parasitiformes</taxon>
        <taxon>Mesostigmata</taxon>
        <taxon>Gamasina</taxon>
        <taxon>Dermanyssoidea</taxon>
        <taxon>Varroidae</taxon>
        <taxon>Varroa</taxon>
    </lineage>
</organism>
<dbReference type="SMART" id="SM00409">
    <property type="entry name" value="IG"/>
    <property type="match status" value="9"/>
</dbReference>
<keyword evidence="10" id="KW-1015">Disulfide bond</keyword>
<evidence type="ECO:0000256" key="14">
    <source>
        <dbReference type="SAM" id="Phobius"/>
    </source>
</evidence>
<dbReference type="CDD" id="cd00063">
    <property type="entry name" value="FN3"/>
    <property type="match status" value="4"/>
</dbReference>
<dbReference type="GO" id="GO:0007156">
    <property type="term" value="P:homophilic cell adhesion via plasma membrane adhesion molecules"/>
    <property type="evidence" value="ECO:0007669"/>
    <property type="project" value="TreeGrafter"/>
</dbReference>
<dbReference type="KEGG" id="vde:111243847"/>
<dbReference type="InterPro" id="IPR036179">
    <property type="entry name" value="Ig-like_dom_sf"/>
</dbReference>
<dbReference type="RefSeq" id="XP_022645790.1">
    <property type="nucleotide sequence ID" value="XM_022790055.1"/>
</dbReference>
<keyword evidence="18" id="KW-1185">Reference proteome</keyword>
<dbReference type="CDD" id="cd20956">
    <property type="entry name" value="IgI_4_Dscam"/>
    <property type="match status" value="1"/>
</dbReference>
<dbReference type="InterPro" id="IPR003598">
    <property type="entry name" value="Ig_sub2"/>
</dbReference>
<dbReference type="InterPro" id="IPR056754">
    <property type="entry name" value="DSCAM/DSCAML_C"/>
</dbReference>
<feature type="domain" description="Ig-like" evidence="15">
    <location>
        <begin position="585"/>
        <end position="669"/>
    </location>
</feature>
<dbReference type="GO" id="GO:0098632">
    <property type="term" value="F:cell-cell adhesion mediator activity"/>
    <property type="evidence" value="ECO:0007669"/>
    <property type="project" value="TreeGrafter"/>
</dbReference>
<feature type="domain" description="Fibronectin type-III" evidence="16">
    <location>
        <begin position="1075"/>
        <end position="1174"/>
    </location>
</feature>
<evidence type="ECO:0000259" key="16">
    <source>
        <dbReference type="PROSITE" id="PS50853"/>
    </source>
</evidence>
<feature type="domain" description="Ig-like" evidence="15">
    <location>
        <begin position="676"/>
        <end position="766"/>
    </location>
</feature>
<evidence type="ECO:0000256" key="7">
    <source>
        <dbReference type="ARBA" id="ARBA00022989"/>
    </source>
</evidence>
<comment type="subcellular location">
    <subcellularLocation>
        <location evidence="1">Membrane</location>
        <topology evidence="1">Single-pass type I membrane protein</topology>
    </subcellularLocation>
    <subcellularLocation>
        <location evidence="12">Synapse</location>
    </subcellularLocation>
</comment>
<evidence type="ECO:0000313" key="17">
    <source>
        <dbReference type="EnsemblMetazoa" id="XP_022645790"/>
    </source>
</evidence>
<feature type="domain" description="Ig-like" evidence="15">
    <location>
        <begin position="771"/>
        <end position="861"/>
    </location>
</feature>
<protein>
    <recommendedName>
        <fullName evidence="19">Down syndrome cell adhesion molecule-like protein Dscam2</fullName>
    </recommendedName>
</protein>
<dbReference type="EnsemblMetazoa" id="XM_022790055">
    <property type="protein sequence ID" value="XP_022645790"/>
    <property type="gene ID" value="LOC111243847"/>
</dbReference>
<feature type="transmembrane region" description="Helical" evidence="14">
    <location>
        <begin position="1397"/>
        <end position="1420"/>
    </location>
</feature>
<reference evidence="17" key="1">
    <citation type="submission" date="2021-01" db="UniProtKB">
        <authorList>
            <consortium name="EnsemblMetazoa"/>
        </authorList>
    </citation>
    <scope>IDENTIFICATION</scope>
</reference>
<dbReference type="Proteomes" id="UP000594260">
    <property type="component" value="Unplaced"/>
</dbReference>
<feature type="domain" description="Ig-like" evidence="15">
    <location>
        <begin position="288"/>
        <end position="387"/>
    </location>
</feature>
<keyword evidence="2 14" id="KW-0812">Transmembrane</keyword>
<evidence type="ECO:0000256" key="3">
    <source>
        <dbReference type="ARBA" id="ARBA00022729"/>
    </source>
</evidence>
<dbReference type="InterPro" id="IPR007110">
    <property type="entry name" value="Ig-like_dom"/>
</dbReference>
<evidence type="ECO:0000256" key="6">
    <source>
        <dbReference type="ARBA" id="ARBA00022902"/>
    </source>
</evidence>